<feature type="transmembrane region" description="Helical" evidence="1">
    <location>
        <begin position="34"/>
        <end position="53"/>
    </location>
</feature>
<keyword evidence="1" id="KW-0812">Transmembrane</keyword>
<reference evidence="2 3" key="1">
    <citation type="journal article" date="2020" name="Mol. Plant Pathol.">
        <title>Plasmid composition and the chpG gene determine the virulence level of Clavibacter capsici natural isolates in pepper.</title>
        <authorList>
            <person name="Hwang I.S."/>
            <person name="Lee H.M."/>
            <person name="Oh E.J."/>
            <person name="Lee S."/>
            <person name="Heu S."/>
            <person name="Oh C.S."/>
        </authorList>
    </citation>
    <scope>NUCLEOTIDE SEQUENCE [LARGE SCALE GENOMIC DNA]</scope>
    <source>
        <strain evidence="2 3">1101</strain>
    </source>
</reference>
<keyword evidence="1" id="KW-1133">Transmembrane helix</keyword>
<evidence type="ECO:0000313" key="2">
    <source>
        <dbReference type="EMBL" id="QIS45995.1"/>
    </source>
</evidence>
<dbReference type="KEGG" id="ccap:AES38_13325"/>
<proteinExistence type="predicted"/>
<dbReference type="RefSeq" id="WP_053775369.1">
    <property type="nucleotide sequence ID" value="NZ_CP012573.1"/>
</dbReference>
<evidence type="ECO:0000256" key="1">
    <source>
        <dbReference type="SAM" id="Phobius"/>
    </source>
</evidence>
<sequence length="181" mass="19308">MILTVIIACEIGFWVAIVSGLAVRYVLRRPRLGAALLVCAPLLDLVLLGATAVHLRSGAEASWEHSLAALYVGFSVAYGHRLIRWADVRFAHRFAHGPAPVKPYGAAYTRLCWGGVARTLLASAIAAAVIGLLILVVGDAERTAPLTDTFALLALISAIDLLWAISYTVWPRRAPAASRAA</sequence>
<evidence type="ECO:0000313" key="3">
    <source>
        <dbReference type="Proteomes" id="UP000503164"/>
    </source>
</evidence>
<dbReference type="EMBL" id="CP048049">
    <property type="protein sequence ID" value="QIS45995.1"/>
    <property type="molecule type" value="Genomic_DNA"/>
</dbReference>
<accession>A0AAE6XSX8</accession>
<feature type="transmembrane region" description="Helical" evidence="1">
    <location>
        <begin position="65"/>
        <end position="83"/>
    </location>
</feature>
<feature type="transmembrane region" description="Helical" evidence="1">
    <location>
        <begin position="150"/>
        <end position="170"/>
    </location>
</feature>
<dbReference type="AlphaFoldDB" id="A0AAE6XSX8"/>
<feature type="transmembrane region" description="Helical" evidence="1">
    <location>
        <begin position="120"/>
        <end position="138"/>
    </location>
</feature>
<keyword evidence="3" id="KW-1185">Reference proteome</keyword>
<dbReference type="Proteomes" id="UP000503164">
    <property type="component" value="Chromosome"/>
</dbReference>
<organism evidence="2 3">
    <name type="scientific">Clavibacter capsici</name>
    <dbReference type="NCBI Taxonomy" id="1874630"/>
    <lineage>
        <taxon>Bacteria</taxon>
        <taxon>Bacillati</taxon>
        <taxon>Actinomycetota</taxon>
        <taxon>Actinomycetes</taxon>
        <taxon>Micrococcales</taxon>
        <taxon>Microbacteriaceae</taxon>
        <taxon>Clavibacter</taxon>
    </lineage>
</organism>
<keyword evidence="1" id="KW-0472">Membrane</keyword>
<name>A0AAE6XSX8_9MICO</name>
<feature type="transmembrane region" description="Helical" evidence="1">
    <location>
        <begin position="6"/>
        <end position="27"/>
    </location>
</feature>
<gene>
    <name evidence="2" type="ORF">GW570_13320</name>
</gene>
<protein>
    <submittedName>
        <fullName evidence="2">Uncharacterized protein</fullName>
    </submittedName>
</protein>